<dbReference type="PANTHER" id="PTHR14209:SF19">
    <property type="entry name" value="ISOAMYL ACETATE-HYDROLYZING ESTERASE 1 HOMOLOG"/>
    <property type="match status" value="1"/>
</dbReference>
<sequence>MDEVSRKTFLLFGDSLTQRSFDEGGWGGRLASAYQRKADVIARGYSGYNTRWAAYTLEKIFTKGHVPPDLVTIFFGANDAALPDRLNGRQHVPIEEYVAHLRAFVEHIRSVGTKHIILITPPPVDETVRVQENQQKVGGEQEAAMLPERTNAVAGEYAKAVKQLGEELGIPVVDLWSNIQMQPLWQACLSDGLHFTSTGNAAVYHLVQAKINEALPHLRPDALSMDFPGHADIDASSPDSAFKGTAIS</sequence>
<dbReference type="InterPro" id="IPR045136">
    <property type="entry name" value="Iah1-like"/>
</dbReference>
<dbReference type="SUPFAM" id="SSF52266">
    <property type="entry name" value="SGNH hydrolase"/>
    <property type="match status" value="1"/>
</dbReference>
<dbReference type="Gene3D" id="3.40.50.1110">
    <property type="entry name" value="SGNH hydrolase"/>
    <property type="match status" value="1"/>
</dbReference>
<organism evidence="2 3">
    <name type="scientific">Coccomyxa viridis</name>
    <dbReference type="NCBI Taxonomy" id="1274662"/>
    <lineage>
        <taxon>Eukaryota</taxon>
        <taxon>Viridiplantae</taxon>
        <taxon>Chlorophyta</taxon>
        <taxon>core chlorophytes</taxon>
        <taxon>Trebouxiophyceae</taxon>
        <taxon>Trebouxiophyceae incertae sedis</taxon>
        <taxon>Coccomyxaceae</taxon>
        <taxon>Coccomyxa</taxon>
    </lineage>
</organism>
<proteinExistence type="inferred from homology"/>
<dbReference type="PANTHER" id="PTHR14209">
    <property type="entry name" value="ISOAMYL ACETATE-HYDROLYZING ESTERASE 1"/>
    <property type="match status" value="1"/>
</dbReference>
<protein>
    <submittedName>
        <fullName evidence="2">G3757 protein</fullName>
    </submittedName>
</protein>
<gene>
    <name evidence="2" type="primary">g3757</name>
    <name evidence="2" type="ORF">VP750_LOCUS3204</name>
</gene>
<reference evidence="2 3" key="1">
    <citation type="submission" date="2024-06" db="EMBL/GenBank/DDBJ databases">
        <authorList>
            <person name="Kraege A."/>
            <person name="Thomma B."/>
        </authorList>
    </citation>
    <scope>NUCLEOTIDE SEQUENCE [LARGE SCALE GENOMIC DNA]</scope>
</reference>
<comment type="similarity">
    <text evidence="1">Belongs to the 'GDSL' lipolytic enzyme family.</text>
</comment>
<dbReference type="InterPro" id="IPR036514">
    <property type="entry name" value="SGNH_hydro_sf"/>
</dbReference>
<evidence type="ECO:0000256" key="1">
    <source>
        <dbReference type="ARBA" id="ARBA00008668"/>
    </source>
</evidence>
<dbReference type="CDD" id="cd01838">
    <property type="entry name" value="Isoamyl_acetate_hydrolase_like"/>
    <property type="match status" value="1"/>
</dbReference>
<keyword evidence="3" id="KW-1185">Reference proteome</keyword>
<dbReference type="Proteomes" id="UP001497392">
    <property type="component" value="Unassembled WGS sequence"/>
</dbReference>
<dbReference type="EMBL" id="CAXHTA020000005">
    <property type="protein sequence ID" value="CAL5221545.1"/>
    <property type="molecule type" value="Genomic_DNA"/>
</dbReference>
<accession>A0ABP1FNJ5</accession>
<name>A0ABP1FNJ5_9CHLO</name>
<evidence type="ECO:0000313" key="2">
    <source>
        <dbReference type="EMBL" id="CAL5221545.1"/>
    </source>
</evidence>
<dbReference type="InterPro" id="IPR001087">
    <property type="entry name" value="GDSL"/>
</dbReference>
<comment type="caution">
    <text evidence="2">The sequence shown here is derived from an EMBL/GenBank/DDBJ whole genome shotgun (WGS) entry which is preliminary data.</text>
</comment>
<evidence type="ECO:0000313" key="3">
    <source>
        <dbReference type="Proteomes" id="UP001497392"/>
    </source>
</evidence>
<dbReference type="Pfam" id="PF00657">
    <property type="entry name" value="Lipase_GDSL"/>
    <property type="match status" value="1"/>
</dbReference>